<sequence length="50" mass="5741">MVGLRENTPVETLTQRSDNVHHPLSARDGSNLGKASFFHLIWQEVSRVYF</sequence>
<dbReference type="Proteomes" id="UP000032141">
    <property type="component" value="Chromosome C4"/>
</dbReference>
<reference evidence="2" key="2">
    <citation type="submission" date="2015-03" db="UniProtKB">
        <authorList>
            <consortium name="EnsemblPlants"/>
        </authorList>
    </citation>
    <scope>IDENTIFICATION</scope>
</reference>
<proteinExistence type="predicted"/>
<dbReference type="HOGENOM" id="CLU_3127129_0_0_1"/>
<dbReference type="AlphaFoldDB" id="A0A0D3BWX9"/>
<dbReference type="Gramene" id="Bo4g107970.1">
    <property type="protein sequence ID" value="Bo4g107970.1"/>
    <property type="gene ID" value="Bo4g107970"/>
</dbReference>
<keyword evidence="3" id="KW-1185">Reference proteome</keyword>
<evidence type="ECO:0000256" key="1">
    <source>
        <dbReference type="SAM" id="MobiDB-lite"/>
    </source>
</evidence>
<dbReference type="EnsemblPlants" id="Bo4g107970.1">
    <property type="protein sequence ID" value="Bo4g107970.1"/>
    <property type="gene ID" value="Bo4g107970"/>
</dbReference>
<accession>A0A0D3BWX9</accession>
<evidence type="ECO:0000313" key="3">
    <source>
        <dbReference type="Proteomes" id="UP000032141"/>
    </source>
</evidence>
<name>A0A0D3BWX9_BRAOL</name>
<organism evidence="2 3">
    <name type="scientific">Brassica oleracea var. oleracea</name>
    <dbReference type="NCBI Taxonomy" id="109376"/>
    <lineage>
        <taxon>Eukaryota</taxon>
        <taxon>Viridiplantae</taxon>
        <taxon>Streptophyta</taxon>
        <taxon>Embryophyta</taxon>
        <taxon>Tracheophyta</taxon>
        <taxon>Spermatophyta</taxon>
        <taxon>Magnoliopsida</taxon>
        <taxon>eudicotyledons</taxon>
        <taxon>Gunneridae</taxon>
        <taxon>Pentapetalae</taxon>
        <taxon>rosids</taxon>
        <taxon>malvids</taxon>
        <taxon>Brassicales</taxon>
        <taxon>Brassicaceae</taxon>
        <taxon>Brassiceae</taxon>
        <taxon>Brassica</taxon>
    </lineage>
</organism>
<protein>
    <submittedName>
        <fullName evidence="2">Uncharacterized protein</fullName>
    </submittedName>
</protein>
<evidence type="ECO:0000313" key="2">
    <source>
        <dbReference type="EnsemblPlants" id="Bo4g107970.1"/>
    </source>
</evidence>
<feature type="region of interest" description="Disordered" evidence="1">
    <location>
        <begin position="1"/>
        <end position="25"/>
    </location>
</feature>
<reference evidence="2 3" key="1">
    <citation type="journal article" date="2014" name="Genome Biol.">
        <title>Transcriptome and methylome profiling reveals relics of genome dominance in the mesopolyploid Brassica oleracea.</title>
        <authorList>
            <person name="Parkin I.A."/>
            <person name="Koh C."/>
            <person name="Tang H."/>
            <person name="Robinson S.J."/>
            <person name="Kagale S."/>
            <person name="Clarke W.E."/>
            <person name="Town C.D."/>
            <person name="Nixon J."/>
            <person name="Krishnakumar V."/>
            <person name="Bidwell S.L."/>
            <person name="Denoeud F."/>
            <person name="Belcram H."/>
            <person name="Links M.G."/>
            <person name="Just J."/>
            <person name="Clarke C."/>
            <person name="Bender T."/>
            <person name="Huebert T."/>
            <person name="Mason A.S."/>
            <person name="Pires J.C."/>
            <person name="Barker G."/>
            <person name="Moore J."/>
            <person name="Walley P.G."/>
            <person name="Manoli S."/>
            <person name="Batley J."/>
            <person name="Edwards D."/>
            <person name="Nelson M.N."/>
            <person name="Wang X."/>
            <person name="Paterson A.H."/>
            <person name="King G."/>
            <person name="Bancroft I."/>
            <person name="Chalhoub B."/>
            <person name="Sharpe A.G."/>
        </authorList>
    </citation>
    <scope>NUCLEOTIDE SEQUENCE</scope>
    <source>
        <strain evidence="2 3">cv. TO1000</strain>
    </source>
</reference>